<comment type="caution">
    <text evidence="3">The sequence shown here is derived from an EMBL/GenBank/DDBJ whole genome shotgun (WGS) entry which is preliminary data.</text>
</comment>
<dbReference type="Proteomes" id="UP000460157">
    <property type="component" value="Unassembled WGS sequence"/>
</dbReference>
<keyword evidence="4" id="KW-1185">Reference proteome</keyword>
<feature type="region of interest" description="Disordered" evidence="2">
    <location>
        <begin position="1"/>
        <end position="37"/>
    </location>
</feature>
<feature type="non-terminal residue" evidence="3">
    <location>
        <position position="709"/>
    </location>
</feature>
<dbReference type="NCBIfam" id="NF033766">
    <property type="entry name" value="choice_anch_G"/>
    <property type="match status" value="1"/>
</dbReference>
<proteinExistence type="predicted"/>
<dbReference type="EMBL" id="WRPM01000046">
    <property type="protein sequence ID" value="MVT25991.1"/>
    <property type="molecule type" value="Genomic_DNA"/>
</dbReference>
<evidence type="ECO:0000313" key="3">
    <source>
        <dbReference type="EMBL" id="MVT25991.1"/>
    </source>
</evidence>
<dbReference type="OrthoDB" id="4962063at2"/>
<feature type="compositionally biased region" description="Acidic residues" evidence="2">
    <location>
        <begin position="623"/>
        <end position="709"/>
    </location>
</feature>
<protein>
    <submittedName>
        <fullName evidence="3">Choice-of-anchor G family protein</fullName>
    </submittedName>
</protein>
<dbReference type="AlphaFoldDB" id="A0A7K1UIW4"/>
<keyword evidence="1" id="KW-0175">Coiled coil</keyword>
<evidence type="ECO:0000256" key="2">
    <source>
        <dbReference type="SAM" id="MobiDB-lite"/>
    </source>
</evidence>
<dbReference type="InterPro" id="IPR047900">
    <property type="entry name" value="Choice_anch_G"/>
</dbReference>
<gene>
    <name evidence="3" type="ORF">GNZ21_06425</name>
</gene>
<sequence>MCLHEVGPRSRRPSFGCQLEQGKPLSLSPSLERSAPPPGRLKRWMAYTSSAVLAAGLAVAGSAPAQAAPDDVSEALGKFLGGSAVNIDLDDIAEVNGALAENPSGEHPLVTNPLGAEVLNVVGLDLGDGLQLFGPNGVIQLGAVNQYAEAADDGRAEAASGAVADQGGIAVGASDEFPSDATLDLSALLSEVGGAGTSYLVEDLSLQLGAVSSSIEQVDGADPVPAYQIAGATLNIVSPAVGGVYDSLEGTVDELQVALEGLSSELESLLGAELGVAGVGLSTDVTFTPPDLSALLPENLIGESSGVTVNLATGAVTVDLETLLAANPDLPNLNAMPANSELLSGPVVAAIADGITQAVTDVVTEIVTNLETSISETQLGVSVGLSVPLLASVDLSVDATIGELLAGNADDLVTINTSGVVGELLNLLGLGSVTELANDLVGLLTGALGDSLDVLGDLEGVVDDITGPLATEVVGPLLEVVNQVVAVTVNAQPGVGDLGEGSSTVRAVEINLLPNSPLATVQLASSTVRGTDVVYETSISANPDVVEQGAETVVTGEGFAPGENVTVSIPGEDGVETTANDDGTISVTLPVPDDYGIGPVDVTAVGDVSETPASTTITVIEPDAGDEDGDEDGTEDGVEDGTDDGDVDGTEDGTEDGVEDGTDDGDVDGTEDGVEDGTDDGDVDGTEDGVEDGTDDGDVDGTEDGVEDG</sequence>
<organism evidence="3 4">
    <name type="scientific">Nesterenkonia alkaliphila</name>
    <dbReference type="NCBI Taxonomy" id="1463631"/>
    <lineage>
        <taxon>Bacteria</taxon>
        <taxon>Bacillati</taxon>
        <taxon>Actinomycetota</taxon>
        <taxon>Actinomycetes</taxon>
        <taxon>Micrococcales</taxon>
        <taxon>Micrococcaceae</taxon>
        <taxon>Nesterenkonia</taxon>
    </lineage>
</organism>
<feature type="region of interest" description="Disordered" evidence="2">
    <location>
        <begin position="607"/>
        <end position="709"/>
    </location>
</feature>
<evidence type="ECO:0000256" key="1">
    <source>
        <dbReference type="SAM" id="Coils"/>
    </source>
</evidence>
<accession>A0A7K1UIW4</accession>
<feature type="coiled-coil region" evidence="1">
    <location>
        <begin position="245"/>
        <end position="272"/>
    </location>
</feature>
<name>A0A7K1UIW4_9MICC</name>
<reference evidence="3 4" key="1">
    <citation type="submission" date="2019-12" db="EMBL/GenBank/DDBJ databases">
        <title>Nesterenkonia muleiensis sp. nov., a novel actinobacterium isolated from sap of Populus euphratica.</title>
        <authorList>
            <person name="Wang R."/>
        </authorList>
    </citation>
    <scope>NUCLEOTIDE SEQUENCE [LARGE SCALE GENOMIC DNA]</scope>
    <source>
        <strain evidence="3 4">F10</strain>
    </source>
</reference>
<evidence type="ECO:0000313" key="4">
    <source>
        <dbReference type="Proteomes" id="UP000460157"/>
    </source>
</evidence>